<comment type="caution">
    <text evidence="2">The sequence shown here is derived from an EMBL/GenBank/DDBJ whole genome shotgun (WGS) entry which is preliminary data.</text>
</comment>
<accession>A0A2G2WQA7</accession>
<reference evidence="2 3" key="1">
    <citation type="journal article" date="2017" name="Genome Biol.">
        <title>New reference genome sequences of hot pepper reveal the massive evolution of plant disease-resistance genes by retroduplication.</title>
        <authorList>
            <person name="Kim S."/>
            <person name="Park J."/>
            <person name="Yeom S.I."/>
            <person name="Kim Y.M."/>
            <person name="Seo E."/>
            <person name="Kim K.T."/>
            <person name="Kim M.S."/>
            <person name="Lee J.M."/>
            <person name="Cheong K."/>
            <person name="Shin H.S."/>
            <person name="Kim S.B."/>
            <person name="Han K."/>
            <person name="Lee J."/>
            <person name="Park M."/>
            <person name="Lee H.A."/>
            <person name="Lee H.Y."/>
            <person name="Lee Y."/>
            <person name="Oh S."/>
            <person name="Lee J.H."/>
            <person name="Choi E."/>
            <person name="Choi E."/>
            <person name="Lee S.E."/>
            <person name="Jeon J."/>
            <person name="Kim H."/>
            <person name="Choi G."/>
            <person name="Song H."/>
            <person name="Lee J."/>
            <person name="Lee S.C."/>
            <person name="Kwon J.K."/>
            <person name="Lee H.Y."/>
            <person name="Koo N."/>
            <person name="Hong Y."/>
            <person name="Kim R.W."/>
            <person name="Kang W.H."/>
            <person name="Huh J.H."/>
            <person name="Kang B.C."/>
            <person name="Yang T.J."/>
            <person name="Lee Y.H."/>
            <person name="Bennetzen J.L."/>
            <person name="Choi D."/>
        </authorList>
    </citation>
    <scope>NUCLEOTIDE SEQUENCE [LARGE SCALE GENOMIC DNA]</scope>
    <source>
        <strain evidence="3">cv. PBC81</strain>
    </source>
</reference>
<feature type="compositionally biased region" description="Polar residues" evidence="1">
    <location>
        <begin position="21"/>
        <end position="34"/>
    </location>
</feature>
<dbReference type="Proteomes" id="UP000224567">
    <property type="component" value="Unassembled WGS sequence"/>
</dbReference>
<organism evidence="2 3">
    <name type="scientific">Capsicum baccatum</name>
    <name type="common">Peruvian pepper</name>
    <dbReference type="NCBI Taxonomy" id="33114"/>
    <lineage>
        <taxon>Eukaryota</taxon>
        <taxon>Viridiplantae</taxon>
        <taxon>Streptophyta</taxon>
        <taxon>Embryophyta</taxon>
        <taxon>Tracheophyta</taxon>
        <taxon>Spermatophyta</taxon>
        <taxon>Magnoliopsida</taxon>
        <taxon>eudicotyledons</taxon>
        <taxon>Gunneridae</taxon>
        <taxon>Pentapetalae</taxon>
        <taxon>asterids</taxon>
        <taxon>lamiids</taxon>
        <taxon>Solanales</taxon>
        <taxon>Solanaceae</taxon>
        <taxon>Solanoideae</taxon>
        <taxon>Capsiceae</taxon>
        <taxon>Capsicum</taxon>
    </lineage>
</organism>
<evidence type="ECO:0000256" key="1">
    <source>
        <dbReference type="SAM" id="MobiDB-lite"/>
    </source>
</evidence>
<reference evidence="3" key="2">
    <citation type="journal article" date="2017" name="J. Anim. Genet.">
        <title>Multiple reference genome sequences of hot pepper reveal the massive evolution of plant disease resistance genes by retroduplication.</title>
        <authorList>
            <person name="Kim S."/>
            <person name="Park J."/>
            <person name="Yeom S.-I."/>
            <person name="Kim Y.-M."/>
            <person name="Seo E."/>
            <person name="Kim K.-T."/>
            <person name="Kim M.-S."/>
            <person name="Lee J.M."/>
            <person name="Cheong K."/>
            <person name="Shin H.-S."/>
            <person name="Kim S.-B."/>
            <person name="Han K."/>
            <person name="Lee J."/>
            <person name="Park M."/>
            <person name="Lee H.-A."/>
            <person name="Lee H.-Y."/>
            <person name="Lee Y."/>
            <person name="Oh S."/>
            <person name="Lee J.H."/>
            <person name="Choi E."/>
            <person name="Choi E."/>
            <person name="Lee S.E."/>
            <person name="Jeon J."/>
            <person name="Kim H."/>
            <person name="Choi G."/>
            <person name="Song H."/>
            <person name="Lee J."/>
            <person name="Lee S.-C."/>
            <person name="Kwon J.-K."/>
            <person name="Lee H.-Y."/>
            <person name="Koo N."/>
            <person name="Hong Y."/>
            <person name="Kim R.W."/>
            <person name="Kang W.-H."/>
            <person name="Huh J.H."/>
            <person name="Kang B.-C."/>
            <person name="Yang T.-J."/>
            <person name="Lee Y.-H."/>
            <person name="Bennetzen J.L."/>
            <person name="Choi D."/>
        </authorList>
    </citation>
    <scope>NUCLEOTIDE SEQUENCE [LARGE SCALE GENOMIC DNA]</scope>
    <source>
        <strain evidence="3">cv. PBC81</strain>
    </source>
</reference>
<proteinExistence type="predicted"/>
<sequence>MPNRCSAAAATSVLPSCRLFTSKSSNQADAGSNDTNDDNLQHEDDISNKALKKKIDRFYEGDDEAFSSIFEAILKRKLAGKSEESDEELMNEIQAQPRQHDVSNGESDSD</sequence>
<feature type="region of interest" description="Disordered" evidence="1">
    <location>
        <begin position="80"/>
        <end position="110"/>
    </location>
</feature>
<evidence type="ECO:0000313" key="2">
    <source>
        <dbReference type="EMBL" id="PHT47433.1"/>
    </source>
</evidence>
<evidence type="ECO:0000313" key="3">
    <source>
        <dbReference type="Proteomes" id="UP000224567"/>
    </source>
</evidence>
<name>A0A2G2WQA7_CAPBA</name>
<dbReference type="OrthoDB" id="1936793at2759"/>
<dbReference type="STRING" id="33114.A0A2G2WQA7"/>
<dbReference type="AlphaFoldDB" id="A0A2G2WQA7"/>
<protein>
    <submittedName>
        <fullName evidence="2">Uncharacterized protein</fullName>
    </submittedName>
</protein>
<feature type="region of interest" description="Disordered" evidence="1">
    <location>
        <begin position="21"/>
        <end position="45"/>
    </location>
</feature>
<keyword evidence="3" id="KW-1185">Reference proteome</keyword>
<gene>
    <name evidence="2" type="ORF">CQW23_11641</name>
</gene>
<dbReference type="EMBL" id="MLFT02000005">
    <property type="protein sequence ID" value="PHT47433.1"/>
    <property type="molecule type" value="Genomic_DNA"/>
</dbReference>